<evidence type="ECO:0000313" key="1">
    <source>
        <dbReference type="EMBL" id="MCG7977152.1"/>
    </source>
</evidence>
<dbReference type="Proteomes" id="UP000886674">
    <property type="component" value="Unassembled WGS sequence"/>
</dbReference>
<reference evidence="1" key="1">
    <citation type="journal article" date="2021" name="Proc. Natl. Acad. Sci. U.S.A.">
        <title>Global biogeography of chemosynthetic symbionts reveals both localized and globally distributed symbiont groups. .</title>
        <authorList>
            <person name="Osvatic J.T."/>
            <person name="Wilkins L.G.E."/>
            <person name="Leibrecht L."/>
            <person name="Leray M."/>
            <person name="Zauner S."/>
            <person name="Polzin J."/>
            <person name="Camacho Y."/>
            <person name="Gros O."/>
            <person name="van Gils J.A."/>
            <person name="Eisen J.A."/>
            <person name="Petersen J.M."/>
            <person name="Yuen B."/>
        </authorList>
    </citation>
    <scope>NUCLEOTIDE SEQUENCE</scope>
    <source>
        <strain evidence="1">MAGclacostrist055</strain>
    </source>
</reference>
<dbReference type="EMBL" id="JAEPCR010000008">
    <property type="protein sequence ID" value="MCG7977152.1"/>
    <property type="molecule type" value="Genomic_DNA"/>
</dbReference>
<organism evidence="1 2">
    <name type="scientific">Candidatus Thiodiazotropha taylori</name>
    <dbReference type="NCBI Taxonomy" id="2792791"/>
    <lineage>
        <taxon>Bacteria</taxon>
        <taxon>Pseudomonadati</taxon>
        <taxon>Pseudomonadota</taxon>
        <taxon>Gammaproteobacteria</taxon>
        <taxon>Chromatiales</taxon>
        <taxon>Sedimenticolaceae</taxon>
        <taxon>Candidatus Thiodiazotropha</taxon>
    </lineage>
</organism>
<accession>A0A9E4NHP4</accession>
<protein>
    <submittedName>
        <fullName evidence="1">Uncharacterized protein</fullName>
    </submittedName>
</protein>
<sequence>MMTRFSIEESVELILNEGEAIGAGHDSAEANFMPGVRQACRDLEHTHGSNLVRPTLNLLNAYDQDNPAIGPLIGTIVRNVRTRQSLYQDAIATLRPEGLSDAERENPQLPRPSEFDLAAKLINTKELKYDNALIALVERALGSTYQGVVYSALRASEAISIESLAEACFKLFQSGSDEIKPAALFSAAQLSCVHPDRRQDIFNLIYTHDVPSPILAAAFEAALTSLPVPEAQNIVKSDQKDVVDMLAGNPPLIAGLLDLATQQATEKAVQAFHQVGLDDTPPTVLRRLARSPFVDEKMRQMSADAVAMSDARDIEVLTDKFSAAVHRNGDITTVYVGHAGLSVSSSGDRIIDCTVGRDPQAVKQISLSEWKAGTSDCWGFRLDKPRLADLAKTVKRAKTIASWRTRYDDNHLNQKGEWFSGSGGGPRFWEADCVGFVEHCYEHAGGNPTRNTYETGAGWPLTVREQRDGMEKIGNC</sequence>
<gene>
    <name evidence="1" type="ORF">JAY77_03250</name>
</gene>
<evidence type="ECO:0000313" key="2">
    <source>
        <dbReference type="Proteomes" id="UP000886674"/>
    </source>
</evidence>
<proteinExistence type="predicted"/>
<name>A0A9E4NHP4_9GAMM</name>
<comment type="caution">
    <text evidence="1">The sequence shown here is derived from an EMBL/GenBank/DDBJ whole genome shotgun (WGS) entry which is preliminary data.</text>
</comment>
<dbReference type="AlphaFoldDB" id="A0A9E4NHP4"/>